<dbReference type="PANTHER" id="PTHR23119:SF51">
    <property type="entry name" value="DISKS LARGE 1 TUMOR SUPPRESSOR PROTEIN"/>
    <property type="match status" value="1"/>
</dbReference>
<dbReference type="GO" id="GO:0098609">
    <property type="term" value="P:cell-cell adhesion"/>
    <property type="evidence" value="ECO:0007669"/>
    <property type="project" value="TreeGrafter"/>
</dbReference>
<dbReference type="GO" id="GO:0045197">
    <property type="term" value="P:establishment or maintenance of epithelial cell apical/basal polarity"/>
    <property type="evidence" value="ECO:0007669"/>
    <property type="project" value="TreeGrafter"/>
</dbReference>
<dbReference type="InterPro" id="IPR036034">
    <property type="entry name" value="PDZ_sf"/>
</dbReference>
<dbReference type="InterPro" id="IPR050614">
    <property type="entry name" value="Synaptic_Scaffolding_LAP-MAGUK"/>
</dbReference>
<dbReference type="GO" id="GO:0098839">
    <property type="term" value="C:postsynaptic density membrane"/>
    <property type="evidence" value="ECO:0007669"/>
    <property type="project" value="TreeGrafter"/>
</dbReference>
<organism evidence="4 5">
    <name type="scientific">Rhipicephalus sanguineus</name>
    <name type="common">Brown dog tick</name>
    <name type="synonym">Ixodes sanguineus</name>
    <dbReference type="NCBI Taxonomy" id="34632"/>
    <lineage>
        <taxon>Eukaryota</taxon>
        <taxon>Metazoa</taxon>
        <taxon>Ecdysozoa</taxon>
        <taxon>Arthropoda</taxon>
        <taxon>Chelicerata</taxon>
        <taxon>Arachnida</taxon>
        <taxon>Acari</taxon>
        <taxon>Parasitiformes</taxon>
        <taxon>Ixodida</taxon>
        <taxon>Ixodoidea</taxon>
        <taxon>Ixodidae</taxon>
        <taxon>Rhipicephalinae</taxon>
        <taxon>Rhipicephalus</taxon>
        <taxon>Rhipicephalus</taxon>
    </lineage>
</organism>
<gene>
    <name evidence="4" type="ORF">HPB52_010961</name>
</gene>
<evidence type="ECO:0000313" key="4">
    <source>
        <dbReference type="EMBL" id="KAH7961636.1"/>
    </source>
</evidence>
<dbReference type="PANTHER" id="PTHR23119">
    <property type="entry name" value="DISCS LARGE"/>
    <property type="match status" value="1"/>
</dbReference>
<dbReference type="GO" id="GO:0097120">
    <property type="term" value="P:receptor localization to synapse"/>
    <property type="evidence" value="ECO:0007669"/>
    <property type="project" value="TreeGrafter"/>
</dbReference>
<dbReference type="SUPFAM" id="SSF50156">
    <property type="entry name" value="PDZ domain-like"/>
    <property type="match status" value="1"/>
</dbReference>
<dbReference type="GO" id="GO:0043005">
    <property type="term" value="C:neuron projection"/>
    <property type="evidence" value="ECO:0007669"/>
    <property type="project" value="TreeGrafter"/>
</dbReference>
<dbReference type="Pfam" id="PF00595">
    <property type="entry name" value="PDZ"/>
    <property type="match status" value="1"/>
</dbReference>
<evidence type="ECO:0000313" key="5">
    <source>
        <dbReference type="Proteomes" id="UP000821837"/>
    </source>
</evidence>
<evidence type="ECO:0000256" key="1">
    <source>
        <dbReference type="ARBA" id="ARBA00004370"/>
    </source>
</evidence>
<comment type="subcellular location">
    <subcellularLocation>
        <location evidence="1">Membrane</location>
    </subcellularLocation>
</comment>
<reference evidence="4" key="1">
    <citation type="journal article" date="2020" name="Cell">
        <title>Large-Scale Comparative Analyses of Tick Genomes Elucidate Their Genetic Diversity and Vector Capacities.</title>
        <authorList>
            <consortium name="Tick Genome and Microbiome Consortium (TIGMIC)"/>
            <person name="Jia N."/>
            <person name="Wang J."/>
            <person name="Shi W."/>
            <person name="Du L."/>
            <person name="Sun Y."/>
            <person name="Zhan W."/>
            <person name="Jiang J.F."/>
            <person name="Wang Q."/>
            <person name="Zhang B."/>
            <person name="Ji P."/>
            <person name="Bell-Sakyi L."/>
            <person name="Cui X.M."/>
            <person name="Yuan T.T."/>
            <person name="Jiang B.G."/>
            <person name="Yang W.F."/>
            <person name="Lam T.T."/>
            <person name="Chang Q.C."/>
            <person name="Ding S.J."/>
            <person name="Wang X.J."/>
            <person name="Zhu J.G."/>
            <person name="Ruan X.D."/>
            <person name="Zhao L."/>
            <person name="Wei J.T."/>
            <person name="Ye R.Z."/>
            <person name="Que T.C."/>
            <person name="Du C.H."/>
            <person name="Zhou Y.H."/>
            <person name="Cheng J.X."/>
            <person name="Dai P.F."/>
            <person name="Guo W.B."/>
            <person name="Han X.H."/>
            <person name="Huang E.J."/>
            <person name="Li L.F."/>
            <person name="Wei W."/>
            <person name="Gao Y.C."/>
            <person name="Liu J.Z."/>
            <person name="Shao H.Z."/>
            <person name="Wang X."/>
            <person name="Wang C.C."/>
            <person name="Yang T.C."/>
            <person name="Huo Q.B."/>
            <person name="Li W."/>
            <person name="Chen H.Y."/>
            <person name="Chen S.E."/>
            <person name="Zhou L.G."/>
            <person name="Ni X.B."/>
            <person name="Tian J.H."/>
            <person name="Sheng Y."/>
            <person name="Liu T."/>
            <person name="Pan Y.S."/>
            <person name="Xia L.Y."/>
            <person name="Li J."/>
            <person name="Zhao F."/>
            <person name="Cao W.C."/>
        </authorList>
    </citation>
    <scope>NUCLEOTIDE SEQUENCE</scope>
    <source>
        <strain evidence="4">Rsan-2018</strain>
    </source>
</reference>
<dbReference type="InterPro" id="IPR001478">
    <property type="entry name" value="PDZ"/>
</dbReference>
<feature type="domain" description="PDZ" evidence="3">
    <location>
        <begin position="11"/>
        <end position="41"/>
    </location>
</feature>
<dbReference type="GO" id="GO:0016323">
    <property type="term" value="C:basolateral plasma membrane"/>
    <property type="evidence" value="ECO:0007669"/>
    <property type="project" value="TreeGrafter"/>
</dbReference>
<dbReference type="Gene3D" id="2.30.42.10">
    <property type="match status" value="1"/>
</dbReference>
<protein>
    <recommendedName>
        <fullName evidence="3">PDZ domain-containing protein</fullName>
    </recommendedName>
</protein>
<dbReference type="GO" id="GO:0043113">
    <property type="term" value="P:receptor clustering"/>
    <property type="evidence" value="ECO:0007669"/>
    <property type="project" value="TreeGrafter"/>
</dbReference>
<reference evidence="4" key="2">
    <citation type="submission" date="2021-09" db="EMBL/GenBank/DDBJ databases">
        <authorList>
            <person name="Jia N."/>
            <person name="Wang J."/>
            <person name="Shi W."/>
            <person name="Du L."/>
            <person name="Sun Y."/>
            <person name="Zhan W."/>
            <person name="Jiang J."/>
            <person name="Wang Q."/>
            <person name="Zhang B."/>
            <person name="Ji P."/>
            <person name="Sakyi L.B."/>
            <person name="Cui X."/>
            <person name="Yuan T."/>
            <person name="Jiang B."/>
            <person name="Yang W."/>
            <person name="Lam T.T.-Y."/>
            <person name="Chang Q."/>
            <person name="Ding S."/>
            <person name="Wang X."/>
            <person name="Zhu J."/>
            <person name="Ruan X."/>
            <person name="Zhao L."/>
            <person name="Wei J."/>
            <person name="Que T."/>
            <person name="Du C."/>
            <person name="Cheng J."/>
            <person name="Dai P."/>
            <person name="Han X."/>
            <person name="Huang E."/>
            <person name="Gao Y."/>
            <person name="Liu J."/>
            <person name="Shao H."/>
            <person name="Ye R."/>
            <person name="Li L."/>
            <person name="Wei W."/>
            <person name="Wang X."/>
            <person name="Wang C."/>
            <person name="Huo Q."/>
            <person name="Li W."/>
            <person name="Guo W."/>
            <person name="Chen H."/>
            <person name="Chen S."/>
            <person name="Zhou L."/>
            <person name="Zhou L."/>
            <person name="Ni X."/>
            <person name="Tian J."/>
            <person name="Zhou Y."/>
            <person name="Sheng Y."/>
            <person name="Liu T."/>
            <person name="Pan Y."/>
            <person name="Xia L."/>
            <person name="Li J."/>
            <person name="Zhao F."/>
            <person name="Cao W."/>
        </authorList>
    </citation>
    <scope>NUCLEOTIDE SEQUENCE</scope>
    <source>
        <strain evidence="4">Rsan-2018</strain>
        <tissue evidence="4">Larvae</tissue>
    </source>
</reference>
<proteinExistence type="predicted"/>
<accession>A0A9D4T017</accession>
<dbReference type="Proteomes" id="UP000821837">
    <property type="component" value="Chromosome 3"/>
</dbReference>
<name>A0A9D4T017_RHISA</name>
<dbReference type="AlphaFoldDB" id="A0A9D4T017"/>
<comment type="caution">
    <text evidence="4">The sequence shown here is derived from an EMBL/GenBank/DDBJ whole genome shotgun (WGS) entry which is preliminary data.</text>
</comment>
<dbReference type="GO" id="GO:0019901">
    <property type="term" value="F:protein kinase binding"/>
    <property type="evidence" value="ECO:0007669"/>
    <property type="project" value="TreeGrafter"/>
</dbReference>
<dbReference type="GO" id="GO:0007268">
    <property type="term" value="P:chemical synaptic transmission"/>
    <property type="evidence" value="ECO:0007669"/>
    <property type="project" value="TreeGrafter"/>
</dbReference>
<dbReference type="GO" id="GO:0031594">
    <property type="term" value="C:neuromuscular junction"/>
    <property type="evidence" value="ECO:0007669"/>
    <property type="project" value="TreeGrafter"/>
</dbReference>
<evidence type="ECO:0000256" key="2">
    <source>
        <dbReference type="ARBA" id="ARBA00023136"/>
    </source>
</evidence>
<evidence type="ECO:0000259" key="3">
    <source>
        <dbReference type="Pfam" id="PF00595"/>
    </source>
</evidence>
<sequence>MPWLIAPLPPQVNGVDLRHATHEQAAAALKGAGHTVTMVVQYRPDGEYSRPLCFRPFSRYAYRSWPFLLYCQA</sequence>
<dbReference type="EMBL" id="JABSTV010001249">
    <property type="protein sequence ID" value="KAH7961636.1"/>
    <property type="molecule type" value="Genomic_DNA"/>
</dbReference>
<dbReference type="GO" id="GO:0099072">
    <property type="term" value="P:regulation of postsynaptic membrane neurotransmitter receptor levels"/>
    <property type="evidence" value="ECO:0007669"/>
    <property type="project" value="TreeGrafter"/>
</dbReference>
<keyword evidence="2" id="KW-0472">Membrane</keyword>
<keyword evidence="5" id="KW-1185">Reference proteome</keyword>